<dbReference type="Pfam" id="PF10946">
    <property type="entry name" value="DUF2625"/>
    <property type="match status" value="1"/>
</dbReference>
<keyword evidence="2" id="KW-1185">Reference proteome</keyword>
<name>A0ABY5KRH4_9CELL</name>
<dbReference type="EMBL" id="CP101987">
    <property type="protein sequence ID" value="UUI72333.1"/>
    <property type="molecule type" value="Genomic_DNA"/>
</dbReference>
<organism evidence="1 2">
    <name type="scientific">Cellulomonas xiejunii</name>
    <dbReference type="NCBI Taxonomy" id="2968083"/>
    <lineage>
        <taxon>Bacteria</taxon>
        <taxon>Bacillati</taxon>
        <taxon>Actinomycetota</taxon>
        <taxon>Actinomycetes</taxon>
        <taxon>Micrococcales</taxon>
        <taxon>Cellulomonadaceae</taxon>
        <taxon>Cellulomonas</taxon>
    </lineage>
</organism>
<protein>
    <submittedName>
        <fullName evidence="1">DUF2625 domain-containing protein</fullName>
    </submittedName>
</protein>
<evidence type="ECO:0000313" key="1">
    <source>
        <dbReference type="EMBL" id="UUI72333.1"/>
    </source>
</evidence>
<gene>
    <name evidence="1" type="ORF">NP048_02360</name>
</gene>
<dbReference type="Proteomes" id="UP001316384">
    <property type="component" value="Chromosome"/>
</dbReference>
<dbReference type="RefSeq" id="WP_227577894.1">
    <property type="nucleotide sequence ID" value="NZ_CP101987.1"/>
</dbReference>
<dbReference type="InterPro" id="IPR021239">
    <property type="entry name" value="DUF2625"/>
</dbReference>
<reference evidence="1 2" key="1">
    <citation type="submission" date="2022-07" db="EMBL/GenBank/DDBJ databases">
        <title>Novel species in genus cellulomonas.</title>
        <authorList>
            <person name="Ye L."/>
        </authorList>
    </citation>
    <scope>NUCLEOTIDE SEQUENCE [LARGE SCALE GENOMIC DNA]</scope>
    <source>
        <strain evidence="2">zg-B89</strain>
    </source>
</reference>
<evidence type="ECO:0000313" key="2">
    <source>
        <dbReference type="Proteomes" id="UP001316384"/>
    </source>
</evidence>
<proteinExistence type="predicted"/>
<accession>A0ABY5KRH4</accession>
<sequence>MTLRSGAELADVAEPAWPLIADAVDTAVVPVRVIRVSRDRGLRELRRLQVSAASVLGALALNCGGLVLDGGWVRILGAGAEHLPSLADANGLGDGEHEAAAPGRLVVAFDVLGGVFAVDGGALGIGPGEVCYRGPDTLRWVGLGAGHGAFVLSALDGALGDDFYDGLRWSSWREDVTALQLDEGMHLWPPPFSAEGRAAETVSRCPASHAELVAYYDDLARQLESVPEGARFNITTRE</sequence>